<reference evidence="2" key="1">
    <citation type="journal article" date="2019" name="G3 (Bethesda)">
        <title>Genome Assemblies of Two Rare Opportunistic Yeast Pathogens: Diutina rugosa (syn. Candida rugosa) and Trichomonascus ciferrii (syn. Candida ciferrii).</title>
        <authorList>
            <person name="Mixao V."/>
            <person name="Saus E."/>
            <person name="Hansen A.P."/>
            <person name="Lass-Florl C."/>
            <person name="Gabaldon T."/>
        </authorList>
    </citation>
    <scope>NUCLEOTIDE SEQUENCE</scope>
    <source>
        <strain evidence="2">CBS 4856</strain>
    </source>
</reference>
<dbReference type="Proteomes" id="UP000761534">
    <property type="component" value="Unassembled WGS sequence"/>
</dbReference>
<dbReference type="PANTHER" id="PTHR43591:SF24">
    <property type="entry name" value="2-METHOXY-6-POLYPRENYL-1,4-BENZOQUINOL METHYLASE, MITOCHONDRIAL"/>
    <property type="match status" value="1"/>
</dbReference>
<sequence>MGEEKTEAVYTHGHHPSVLRSHSWRTVANSAEYLIKYLKPDMYILDVGCGPGTISIDLAANYVSQGKVLATDYAEDVLKTAKASADEQRIKNIEFETADIHNLHYPDNTFDVVHAHQVLQHITDPVKALQEMLRVVKPGGFVAARDTDYESFEWYPDIDGMDFWKQKYLEVARANGGDPLIGKYLHAVARRAGYDHDRLETTAGVWCYTSKKEVAWWSDLWAERTLKSSFATTAKTNNIATQEDLERIAKAWENWGKSQDPRFILVHGQIVYQK</sequence>
<dbReference type="Gene3D" id="3.40.50.150">
    <property type="entry name" value="Vaccinia Virus protein VP39"/>
    <property type="match status" value="1"/>
</dbReference>
<evidence type="ECO:0000259" key="1">
    <source>
        <dbReference type="Pfam" id="PF13847"/>
    </source>
</evidence>
<dbReference type="VEuPathDB" id="FungiDB:TRICI_000960"/>
<evidence type="ECO:0000313" key="3">
    <source>
        <dbReference type="Proteomes" id="UP000761534"/>
    </source>
</evidence>
<dbReference type="EMBL" id="SWFS01000078">
    <property type="protein sequence ID" value="KAA8916841.1"/>
    <property type="molecule type" value="Genomic_DNA"/>
</dbReference>
<protein>
    <recommendedName>
        <fullName evidence="1">Methyltransferase domain-containing protein</fullName>
    </recommendedName>
</protein>
<dbReference type="Pfam" id="PF13847">
    <property type="entry name" value="Methyltransf_31"/>
    <property type="match status" value="1"/>
</dbReference>
<dbReference type="SUPFAM" id="SSF53335">
    <property type="entry name" value="S-adenosyl-L-methionine-dependent methyltransferases"/>
    <property type="match status" value="1"/>
</dbReference>
<keyword evidence="3" id="KW-1185">Reference proteome</keyword>
<evidence type="ECO:0000313" key="2">
    <source>
        <dbReference type="EMBL" id="KAA8916841.1"/>
    </source>
</evidence>
<dbReference type="PANTHER" id="PTHR43591">
    <property type="entry name" value="METHYLTRANSFERASE"/>
    <property type="match status" value="1"/>
</dbReference>
<dbReference type="InterPro" id="IPR029063">
    <property type="entry name" value="SAM-dependent_MTases_sf"/>
</dbReference>
<dbReference type="GO" id="GO:0008168">
    <property type="term" value="F:methyltransferase activity"/>
    <property type="evidence" value="ECO:0007669"/>
    <property type="project" value="TreeGrafter"/>
</dbReference>
<name>A0A642VAI9_9ASCO</name>
<feature type="domain" description="Methyltransferase" evidence="1">
    <location>
        <begin position="39"/>
        <end position="173"/>
    </location>
</feature>
<comment type="caution">
    <text evidence="2">The sequence shown here is derived from an EMBL/GenBank/DDBJ whole genome shotgun (WGS) entry which is preliminary data.</text>
</comment>
<dbReference type="InterPro" id="IPR025714">
    <property type="entry name" value="Methyltranfer_dom"/>
</dbReference>
<gene>
    <name evidence="2" type="ORF">TRICI_000960</name>
</gene>
<dbReference type="AlphaFoldDB" id="A0A642VAI9"/>
<dbReference type="CDD" id="cd02440">
    <property type="entry name" value="AdoMet_MTases"/>
    <property type="match status" value="1"/>
</dbReference>
<organism evidence="2 3">
    <name type="scientific">Trichomonascus ciferrii</name>
    <dbReference type="NCBI Taxonomy" id="44093"/>
    <lineage>
        <taxon>Eukaryota</taxon>
        <taxon>Fungi</taxon>
        <taxon>Dikarya</taxon>
        <taxon>Ascomycota</taxon>
        <taxon>Saccharomycotina</taxon>
        <taxon>Dipodascomycetes</taxon>
        <taxon>Dipodascales</taxon>
        <taxon>Trichomonascaceae</taxon>
        <taxon>Trichomonascus</taxon>
        <taxon>Trichomonascus ciferrii complex</taxon>
    </lineage>
</organism>
<accession>A0A642VAI9</accession>
<dbReference type="OrthoDB" id="10017101at2759"/>
<proteinExistence type="predicted"/>